<dbReference type="Pfam" id="PF13304">
    <property type="entry name" value="AAA_21"/>
    <property type="match status" value="1"/>
</dbReference>
<dbReference type="AlphaFoldDB" id="H0HY38"/>
<dbReference type="InterPro" id="IPR041685">
    <property type="entry name" value="AAA_GajA/Old/RecF-like"/>
</dbReference>
<dbReference type="OrthoDB" id="9789856at2"/>
<evidence type="ECO:0000313" key="3">
    <source>
        <dbReference type="EMBL" id="EHK54320.1"/>
    </source>
</evidence>
<dbReference type="PANTHER" id="PTHR43581:SF4">
    <property type="entry name" value="ATP_GTP PHOSPHATASE"/>
    <property type="match status" value="1"/>
</dbReference>
<dbReference type="GO" id="GO:0005524">
    <property type="term" value="F:ATP binding"/>
    <property type="evidence" value="ECO:0007669"/>
    <property type="project" value="InterPro"/>
</dbReference>
<gene>
    <name evidence="3" type="ORF">MAXJ12_25583</name>
</gene>
<name>H0HY38_9HYPH</name>
<dbReference type="Pfam" id="PF13175">
    <property type="entry name" value="AAA_15"/>
    <property type="match status" value="1"/>
</dbReference>
<protein>
    <submittedName>
        <fullName evidence="3">Chromosome partition protein</fullName>
    </submittedName>
</protein>
<feature type="domain" description="ATPase AAA-type core" evidence="2">
    <location>
        <begin position="248"/>
        <end position="347"/>
    </location>
</feature>
<dbReference type="Proteomes" id="UP000003250">
    <property type="component" value="Unassembled WGS sequence"/>
</dbReference>
<evidence type="ECO:0000259" key="1">
    <source>
        <dbReference type="Pfam" id="PF13175"/>
    </source>
</evidence>
<dbReference type="EMBL" id="AHAM01000215">
    <property type="protein sequence ID" value="EHK54320.1"/>
    <property type="molecule type" value="Genomic_DNA"/>
</dbReference>
<dbReference type="PANTHER" id="PTHR43581">
    <property type="entry name" value="ATP/GTP PHOSPHATASE"/>
    <property type="match status" value="1"/>
</dbReference>
<dbReference type="SUPFAM" id="SSF52540">
    <property type="entry name" value="P-loop containing nucleoside triphosphate hydrolases"/>
    <property type="match status" value="1"/>
</dbReference>
<evidence type="ECO:0000259" key="2">
    <source>
        <dbReference type="Pfam" id="PF13304"/>
    </source>
</evidence>
<dbReference type="InterPro" id="IPR051396">
    <property type="entry name" value="Bact_Antivir_Def_Nuclease"/>
</dbReference>
<dbReference type="InterPro" id="IPR003959">
    <property type="entry name" value="ATPase_AAA_core"/>
</dbReference>
<dbReference type="RefSeq" id="WP_008838695.1">
    <property type="nucleotide sequence ID" value="NZ_AHAM01000215.1"/>
</dbReference>
<evidence type="ECO:0000313" key="4">
    <source>
        <dbReference type="Proteomes" id="UP000003250"/>
    </source>
</evidence>
<dbReference type="GO" id="GO:0016887">
    <property type="term" value="F:ATP hydrolysis activity"/>
    <property type="evidence" value="ECO:0007669"/>
    <property type="project" value="InterPro"/>
</dbReference>
<feature type="domain" description="Endonuclease GajA/Old nuclease/RecF-like AAA" evidence="1">
    <location>
        <begin position="1"/>
        <end position="49"/>
    </location>
</feature>
<accession>H0HY38</accession>
<organism evidence="3 4">
    <name type="scientific">Mesorhizobium alhagi CCNWXJ12-2</name>
    <dbReference type="NCBI Taxonomy" id="1107882"/>
    <lineage>
        <taxon>Bacteria</taxon>
        <taxon>Pseudomonadati</taxon>
        <taxon>Pseudomonadota</taxon>
        <taxon>Alphaproteobacteria</taxon>
        <taxon>Hyphomicrobiales</taxon>
        <taxon>Phyllobacteriaceae</taxon>
        <taxon>Allomesorhizobium</taxon>
    </lineage>
</organism>
<dbReference type="InterPro" id="IPR027417">
    <property type="entry name" value="P-loop_NTPase"/>
</dbReference>
<proteinExistence type="predicted"/>
<sequence>MKIVRLDIDGFRGIQNGKVLFGDFAILIGANNSGKTTVVEALALLLGRERLVRHLTEHDFFGSDPVAATRIKIVATISGFAPNDPAHHHDWFRQGRGVEKWFDPASGDLHPAATAQATDLACQIAFGACFDHTTLEAETVRYFYDAAHDDDPFADDSPVVPLPIGLIKELGLFLVPANRTWDRMMSFGSDLFRKTVAYVGGNPAEAVLAERNRLRNPDQPLEEDEKLAALVGEVNDDLKTLFGREIDLSLRLTTTDSEGVLDAVMPHFQEPGRPPLPGRRHGNGIISLQTLVLLTRFGSLRKARGDNFIMLIEEPELHVPPPQQRKLLHYLKKMATQAIITSHSPTVSSVADPHQLVLMVNRTGALSANPLLKSPIDQNATAVRRSLFLTERAATVSAVMHPAVLVPEGKFDASWLRLFGRIADLTELPADPQGATFTHEVGVIPTKDARIDETYRDLAMVHPAITCLVDGDGAGNNYKAALSGGASPCPRVIQWPNGWTIEDVVAWVCAADATVVAHADLVPYALPANIGDLAAYLKSDGAKRDEILHGTLADAIVGKAGCSRRARHVLSVLAAIATGKPPPANSAAPLAHANGVTIQWTFNNAFPGI</sequence>
<keyword evidence="4" id="KW-1185">Reference proteome</keyword>
<dbReference type="PATRIC" id="fig|1107882.3.peg.4963"/>
<reference evidence="3 4" key="1">
    <citation type="journal article" date="2012" name="J. Bacteriol.">
        <title>Draft Genome Sequence of Mesorhizobium alhagi CCNWXJ12-2T, a Novel Salt-Resistant Species Isolated from the Desert of Northwestern China.</title>
        <authorList>
            <person name="Zhou M."/>
            <person name="Chen W."/>
            <person name="Chen H."/>
            <person name="Wei G."/>
        </authorList>
    </citation>
    <scope>NUCLEOTIDE SEQUENCE [LARGE SCALE GENOMIC DNA]</scope>
    <source>
        <strain evidence="3 4">CCNWXJ12-2</strain>
    </source>
</reference>
<dbReference type="Gene3D" id="3.40.50.300">
    <property type="entry name" value="P-loop containing nucleotide triphosphate hydrolases"/>
    <property type="match status" value="2"/>
</dbReference>